<keyword evidence="2 5" id="KW-0812">Transmembrane</keyword>
<dbReference type="GO" id="GO:0005739">
    <property type="term" value="C:mitochondrion"/>
    <property type="evidence" value="ECO:0007669"/>
    <property type="project" value="UniProtKB-SubCell"/>
</dbReference>
<proteinExistence type="predicted"/>
<dbReference type="Pfam" id="PF04588">
    <property type="entry name" value="HIG_1_N"/>
    <property type="match status" value="1"/>
</dbReference>
<sequence>MPHSVSQDDTEAISLVRGPAKLDGFLKALVLLGVVGTGFSIFQMSIYLKKGNNVKLDLWQKMRLVGQGLTISTITAGVFGPMLYDQVLLYSSIRRHALAQPPLPNKVQ</sequence>
<keyword evidence="3 5" id="KW-1133">Transmembrane helix</keyword>
<dbReference type="EMBL" id="JMKJ01000571">
    <property type="protein sequence ID" value="KGG50606.1"/>
    <property type="molecule type" value="Genomic_DNA"/>
</dbReference>
<comment type="subcellular location">
    <subcellularLocation>
        <location evidence="1">Mitochondrion</location>
    </subcellularLocation>
</comment>
<evidence type="ECO:0000256" key="5">
    <source>
        <dbReference type="SAM" id="Phobius"/>
    </source>
</evidence>
<dbReference type="InterPro" id="IPR007667">
    <property type="entry name" value="Hypoxia_induced_domain"/>
</dbReference>
<reference evidence="7 8" key="1">
    <citation type="submission" date="2014-04" db="EMBL/GenBank/DDBJ databases">
        <title>A new species of microsporidia sheds light on the evolution of extreme parasitism.</title>
        <authorList>
            <person name="Haag K.L."/>
            <person name="James T.Y."/>
            <person name="Larsson R."/>
            <person name="Schaer T.M."/>
            <person name="Refardt D."/>
            <person name="Pombert J.-F."/>
            <person name="Ebert D."/>
        </authorList>
    </citation>
    <scope>NUCLEOTIDE SEQUENCE [LARGE SCALE GENOMIC DNA]</scope>
    <source>
        <strain evidence="7 8">UGP3</strain>
        <tissue evidence="7">Spores</tissue>
    </source>
</reference>
<dbReference type="VEuPathDB" id="MicrosporidiaDB:DI09_62p100"/>
<evidence type="ECO:0000256" key="3">
    <source>
        <dbReference type="ARBA" id="ARBA00022989"/>
    </source>
</evidence>
<dbReference type="HOGENOM" id="CLU_2197583_0_0_1"/>
<evidence type="ECO:0000256" key="4">
    <source>
        <dbReference type="ARBA" id="ARBA00023136"/>
    </source>
</evidence>
<evidence type="ECO:0000259" key="6">
    <source>
        <dbReference type="Pfam" id="PF04588"/>
    </source>
</evidence>
<keyword evidence="4 5" id="KW-0472">Membrane</keyword>
<keyword evidence="8" id="KW-1185">Reference proteome</keyword>
<evidence type="ECO:0000313" key="7">
    <source>
        <dbReference type="EMBL" id="KGG50606.1"/>
    </source>
</evidence>
<evidence type="ECO:0000313" key="8">
    <source>
        <dbReference type="Proteomes" id="UP000029725"/>
    </source>
</evidence>
<feature type="transmembrane region" description="Helical" evidence="5">
    <location>
        <begin position="24"/>
        <end position="43"/>
    </location>
</feature>
<dbReference type="Proteomes" id="UP000029725">
    <property type="component" value="Unassembled WGS sequence"/>
</dbReference>
<comment type="caution">
    <text evidence="7">The sequence shown here is derived from an EMBL/GenBank/DDBJ whole genome shotgun (WGS) entry which is preliminary data.</text>
</comment>
<feature type="domain" description="HIG1" evidence="6">
    <location>
        <begin position="29"/>
        <end position="77"/>
    </location>
</feature>
<dbReference type="RefSeq" id="XP_013237033.1">
    <property type="nucleotide sequence ID" value="XM_013381579.1"/>
</dbReference>
<evidence type="ECO:0000256" key="2">
    <source>
        <dbReference type="ARBA" id="ARBA00022692"/>
    </source>
</evidence>
<dbReference type="AlphaFoldDB" id="A0A098VS83"/>
<evidence type="ECO:0000256" key="1">
    <source>
        <dbReference type="ARBA" id="ARBA00004173"/>
    </source>
</evidence>
<organism evidence="7 8">
    <name type="scientific">Mitosporidium daphniae</name>
    <dbReference type="NCBI Taxonomy" id="1485682"/>
    <lineage>
        <taxon>Eukaryota</taxon>
        <taxon>Fungi</taxon>
        <taxon>Fungi incertae sedis</taxon>
        <taxon>Microsporidia</taxon>
        <taxon>Mitosporidium</taxon>
    </lineage>
</organism>
<gene>
    <name evidence="7" type="ORF">DI09_62p100</name>
</gene>
<feature type="transmembrane region" description="Helical" evidence="5">
    <location>
        <begin position="64"/>
        <end position="84"/>
    </location>
</feature>
<name>A0A098VS83_9MICR</name>
<protein>
    <recommendedName>
        <fullName evidence="6">HIG1 domain-containing protein</fullName>
    </recommendedName>
</protein>
<accession>A0A098VS83</accession>
<dbReference type="GeneID" id="25260502"/>